<dbReference type="Gene3D" id="3.40.250.10">
    <property type="entry name" value="Rhodanese-like domain"/>
    <property type="match status" value="1"/>
</dbReference>
<evidence type="ECO:0000259" key="1">
    <source>
        <dbReference type="PROSITE" id="PS50206"/>
    </source>
</evidence>
<dbReference type="GO" id="GO:0004725">
    <property type="term" value="F:protein tyrosine phosphatase activity"/>
    <property type="evidence" value="ECO:0007669"/>
    <property type="project" value="UniProtKB-EC"/>
</dbReference>
<dbReference type="AlphaFoldDB" id="A0A9W8L2T7"/>
<protein>
    <submittedName>
        <fullName evidence="2">Cdc25 phosphatase Ibp1</fullName>
        <ecNumber evidence="2">3.1.3.48</ecNumber>
    </submittedName>
</protein>
<dbReference type="PROSITE" id="PS00380">
    <property type="entry name" value="RHODANESE_1"/>
    <property type="match status" value="1"/>
</dbReference>
<comment type="caution">
    <text evidence="2">The sequence shown here is derived from an EMBL/GenBank/DDBJ whole genome shotgun (WGS) entry which is preliminary data.</text>
</comment>
<dbReference type="EMBL" id="JANBTX010000085">
    <property type="protein sequence ID" value="KAJ2687053.1"/>
    <property type="molecule type" value="Genomic_DNA"/>
</dbReference>
<dbReference type="EC" id="3.1.3.48" evidence="2"/>
<dbReference type="Proteomes" id="UP001151516">
    <property type="component" value="Unassembled WGS sequence"/>
</dbReference>
<dbReference type="PANTHER" id="PTHR10828:SF38">
    <property type="entry name" value="ARSENICAL-RESISTANCE PROTEIN 2-RELATED"/>
    <property type="match status" value="1"/>
</dbReference>
<feature type="domain" description="Rhodanese" evidence="1">
    <location>
        <begin position="24"/>
        <end position="130"/>
    </location>
</feature>
<proteinExistence type="predicted"/>
<organism evidence="2 3">
    <name type="scientific">Coemansia spiralis</name>
    <dbReference type="NCBI Taxonomy" id="417178"/>
    <lineage>
        <taxon>Eukaryota</taxon>
        <taxon>Fungi</taxon>
        <taxon>Fungi incertae sedis</taxon>
        <taxon>Zoopagomycota</taxon>
        <taxon>Kickxellomycotina</taxon>
        <taxon>Kickxellomycetes</taxon>
        <taxon>Kickxellales</taxon>
        <taxon>Kickxellaceae</taxon>
        <taxon>Coemansia</taxon>
    </lineage>
</organism>
<keyword evidence="2" id="KW-0378">Hydrolase</keyword>
<keyword evidence="3" id="KW-1185">Reference proteome</keyword>
<dbReference type="OrthoDB" id="102559at2759"/>
<dbReference type="PANTHER" id="PTHR10828">
    <property type="entry name" value="M-PHASE INDUCER PHOSPHATASE DUAL SPECIFICITY PHOSPHATASE CDC25"/>
    <property type="match status" value="1"/>
</dbReference>
<dbReference type="Pfam" id="PF00581">
    <property type="entry name" value="Rhodanese"/>
    <property type="match status" value="1"/>
</dbReference>
<dbReference type="InterPro" id="IPR001307">
    <property type="entry name" value="Thiosulphate_STrfase_CS"/>
</dbReference>
<dbReference type="InterPro" id="IPR036873">
    <property type="entry name" value="Rhodanese-like_dom_sf"/>
</dbReference>
<evidence type="ECO:0000313" key="2">
    <source>
        <dbReference type="EMBL" id="KAJ2687053.1"/>
    </source>
</evidence>
<name>A0A9W8L2T7_9FUNG</name>
<dbReference type="GO" id="GO:0005634">
    <property type="term" value="C:nucleus"/>
    <property type="evidence" value="ECO:0007669"/>
    <property type="project" value="TreeGrafter"/>
</dbReference>
<dbReference type="SUPFAM" id="SSF52821">
    <property type="entry name" value="Rhodanese/Cell cycle control phosphatase"/>
    <property type="match status" value="1"/>
</dbReference>
<accession>A0A9W8L2T7</accession>
<dbReference type="PROSITE" id="PS50206">
    <property type="entry name" value="RHODANESE_3"/>
    <property type="match status" value="1"/>
</dbReference>
<dbReference type="SMART" id="SM00450">
    <property type="entry name" value="RHOD"/>
    <property type="match status" value="1"/>
</dbReference>
<reference evidence="2" key="1">
    <citation type="submission" date="2022-07" db="EMBL/GenBank/DDBJ databases">
        <title>Phylogenomic reconstructions and comparative analyses of Kickxellomycotina fungi.</title>
        <authorList>
            <person name="Reynolds N.K."/>
            <person name="Stajich J.E."/>
            <person name="Barry K."/>
            <person name="Grigoriev I.V."/>
            <person name="Crous P."/>
            <person name="Smith M.E."/>
        </authorList>
    </citation>
    <scope>NUCLEOTIDE SEQUENCE</scope>
    <source>
        <strain evidence="2">CBS 109367</strain>
    </source>
</reference>
<dbReference type="GO" id="GO:0005737">
    <property type="term" value="C:cytoplasm"/>
    <property type="evidence" value="ECO:0007669"/>
    <property type="project" value="TreeGrafter"/>
</dbReference>
<gene>
    <name evidence="2" type="primary">ibp1</name>
    <name evidence="2" type="ORF">IWW39_003224</name>
</gene>
<sequence length="148" mass="16905">MKRSATFIEADELAKLVRDPKRVSGRDYIVIDARDTDFVGGHIPGADNVPAHDLHWRIGGLIDKYQGTPLVVFHCAQSQVRGPKSARRYLDAIQERLETAPQDSPLHSQEVKILRGGFNTWHARYARSEPDLIEGFDQELWDMHDRDM</sequence>
<dbReference type="InterPro" id="IPR001763">
    <property type="entry name" value="Rhodanese-like_dom"/>
</dbReference>
<evidence type="ECO:0000313" key="3">
    <source>
        <dbReference type="Proteomes" id="UP001151516"/>
    </source>
</evidence>
<dbReference type="GO" id="GO:0004792">
    <property type="term" value="F:thiosulfate-cyanide sulfurtransferase activity"/>
    <property type="evidence" value="ECO:0007669"/>
    <property type="project" value="InterPro"/>
</dbReference>